<name>A0A133UJ95_9EURY</name>
<keyword evidence="3" id="KW-1185">Reference proteome</keyword>
<dbReference type="SUPFAM" id="SSF88723">
    <property type="entry name" value="PIN domain-like"/>
    <property type="match status" value="1"/>
</dbReference>
<gene>
    <name evidence="2" type="ORF">AKJ37_07930</name>
</gene>
<dbReference type="InterPro" id="IPR029060">
    <property type="entry name" value="PIN-like_dom_sf"/>
</dbReference>
<dbReference type="Proteomes" id="UP000070463">
    <property type="component" value="Unassembled WGS sequence"/>
</dbReference>
<dbReference type="InterPro" id="IPR002716">
    <property type="entry name" value="PIN_dom"/>
</dbReference>
<dbReference type="Gene3D" id="3.40.50.1010">
    <property type="entry name" value="5'-nuclease"/>
    <property type="match status" value="1"/>
</dbReference>
<comment type="caution">
    <text evidence="2">The sequence shown here is derived from an EMBL/GenBank/DDBJ whole genome shotgun (WGS) entry which is preliminary data.</text>
</comment>
<evidence type="ECO:0000313" key="3">
    <source>
        <dbReference type="Proteomes" id="UP000070463"/>
    </source>
</evidence>
<evidence type="ECO:0000259" key="1">
    <source>
        <dbReference type="Pfam" id="PF01850"/>
    </source>
</evidence>
<accession>A0A133UJ95</accession>
<dbReference type="Pfam" id="PF01850">
    <property type="entry name" value="PIN"/>
    <property type="match status" value="1"/>
</dbReference>
<protein>
    <recommendedName>
        <fullName evidence="1">PIN domain-containing protein</fullName>
    </recommendedName>
</protein>
<sequence>MHEGAGANGKRLYLDADVWLNLLQGEMLGFVPAFQRAKRLFAKIREEKWELVVSDLVEEEVCNQGPRVEDMRNKVSGLEEQNLVERASIKKTDRKKAGEIHKNKSLHFSDALHAAIALRKSSILVTRNMRHFSAVEDLLEVLEPETLLRSAGSLPPHKNKRREKRRS</sequence>
<organism evidence="2 3">
    <name type="scientific">candidate division MSBL1 archaeon SCGC-AAA259I09</name>
    <dbReference type="NCBI Taxonomy" id="1698267"/>
    <lineage>
        <taxon>Archaea</taxon>
        <taxon>Methanobacteriati</taxon>
        <taxon>Methanobacteriota</taxon>
        <taxon>candidate division MSBL1</taxon>
    </lineage>
</organism>
<feature type="domain" description="PIN" evidence="1">
    <location>
        <begin position="13"/>
        <end position="135"/>
    </location>
</feature>
<reference evidence="2 3" key="1">
    <citation type="journal article" date="2016" name="Sci. Rep.">
        <title>Metabolic traits of an uncultured archaeal lineage -MSBL1- from brine pools of the Red Sea.</title>
        <authorList>
            <person name="Mwirichia R."/>
            <person name="Alam I."/>
            <person name="Rashid M."/>
            <person name="Vinu M."/>
            <person name="Ba-Alawi W."/>
            <person name="Anthony Kamau A."/>
            <person name="Kamanda Ngugi D."/>
            <person name="Goker M."/>
            <person name="Klenk H.P."/>
            <person name="Bajic V."/>
            <person name="Stingl U."/>
        </authorList>
    </citation>
    <scope>NUCLEOTIDE SEQUENCE [LARGE SCALE GENOMIC DNA]</scope>
    <source>
        <strain evidence="2">SCGC-AAA259I09</strain>
    </source>
</reference>
<evidence type="ECO:0000313" key="2">
    <source>
        <dbReference type="EMBL" id="KXA94136.1"/>
    </source>
</evidence>
<proteinExistence type="predicted"/>
<dbReference type="EMBL" id="LHXR01000207">
    <property type="protein sequence ID" value="KXA94136.1"/>
    <property type="molecule type" value="Genomic_DNA"/>
</dbReference>
<dbReference type="AlphaFoldDB" id="A0A133UJ95"/>